<gene>
    <name evidence="1" type="ORF">PSON_ATCC_30995.1.T0420014</name>
</gene>
<organism evidence="1 2">
    <name type="scientific">Paramecium sonneborni</name>
    <dbReference type="NCBI Taxonomy" id="65129"/>
    <lineage>
        <taxon>Eukaryota</taxon>
        <taxon>Sar</taxon>
        <taxon>Alveolata</taxon>
        <taxon>Ciliophora</taxon>
        <taxon>Intramacronucleata</taxon>
        <taxon>Oligohymenophorea</taxon>
        <taxon>Peniculida</taxon>
        <taxon>Parameciidae</taxon>
        <taxon>Paramecium</taxon>
    </lineage>
</organism>
<comment type="caution">
    <text evidence="1">The sequence shown here is derived from an EMBL/GenBank/DDBJ whole genome shotgun (WGS) entry which is preliminary data.</text>
</comment>
<reference evidence="1" key="1">
    <citation type="submission" date="2021-01" db="EMBL/GenBank/DDBJ databases">
        <authorList>
            <consortium name="Genoscope - CEA"/>
            <person name="William W."/>
        </authorList>
    </citation>
    <scope>NUCLEOTIDE SEQUENCE</scope>
</reference>
<dbReference type="Proteomes" id="UP000692954">
    <property type="component" value="Unassembled WGS sequence"/>
</dbReference>
<evidence type="ECO:0000313" key="2">
    <source>
        <dbReference type="Proteomes" id="UP000692954"/>
    </source>
</evidence>
<proteinExistence type="predicted"/>
<evidence type="ECO:0000313" key="1">
    <source>
        <dbReference type="EMBL" id="CAD8081417.1"/>
    </source>
</evidence>
<dbReference type="EMBL" id="CAJJDN010000042">
    <property type="protein sequence ID" value="CAD8081417.1"/>
    <property type="molecule type" value="Genomic_DNA"/>
</dbReference>
<dbReference type="AlphaFoldDB" id="A0A8S1MKN7"/>
<keyword evidence="2" id="KW-1185">Reference proteome</keyword>
<sequence length="59" mass="6997">MAKDKFFKLFTTALLRKELILKFYSNRQKQLFSCKVPSYSNKAQSTMVEKVETIKTLKF</sequence>
<accession>A0A8S1MKN7</accession>
<protein>
    <submittedName>
        <fullName evidence="1">Uncharacterized protein</fullName>
    </submittedName>
</protein>
<name>A0A8S1MKN7_9CILI</name>